<evidence type="ECO:0000256" key="9">
    <source>
        <dbReference type="SAM" id="MobiDB-lite"/>
    </source>
</evidence>
<dbReference type="PROSITE" id="PS00211">
    <property type="entry name" value="ABC_TRANSPORTER_1"/>
    <property type="match status" value="1"/>
</dbReference>
<dbReference type="GO" id="GO:0005524">
    <property type="term" value="F:ATP binding"/>
    <property type="evidence" value="ECO:0007669"/>
    <property type="project" value="UniProtKB-KW"/>
</dbReference>
<reference evidence="11 12" key="1">
    <citation type="journal article" date="2009" name="Int. J. Syst. Evol. Microbiol.">
        <title>Paenibacillus contaminans sp. nov., isolated from a contaminated laboratory plate.</title>
        <authorList>
            <person name="Chou J.H."/>
            <person name="Lee J.H."/>
            <person name="Lin M.C."/>
            <person name="Chang P.S."/>
            <person name="Arun A.B."/>
            <person name="Young C.C."/>
            <person name="Chen W.M."/>
        </authorList>
    </citation>
    <scope>NUCLEOTIDE SEQUENCE [LARGE SCALE GENOMIC DNA]</scope>
    <source>
        <strain evidence="11 12">CKOBP-6</strain>
    </source>
</reference>
<evidence type="ECO:0000313" key="12">
    <source>
        <dbReference type="Proteomes" id="UP000250369"/>
    </source>
</evidence>
<comment type="subcellular location">
    <subcellularLocation>
        <location evidence="1">Cell membrane</location>
        <topology evidence="1">Peripheral membrane protein</topology>
    </subcellularLocation>
</comment>
<evidence type="ECO:0000256" key="5">
    <source>
        <dbReference type="ARBA" id="ARBA00022741"/>
    </source>
</evidence>
<dbReference type="PANTHER" id="PTHR43553">
    <property type="entry name" value="HEAVY METAL TRANSPORTER"/>
    <property type="match status" value="1"/>
</dbReference>
<dbReference type="SMART" id="SM00382">
    <property type="entry name" value="AAA"/>
    <property type="match status" value="1"/>
</dbReference>
<dbReference type="GO" id="GO:0043190">
    <property type="term" value="C:ATP-binding cassette (ABC) transporter complex"/>
    <property type="evidence" value="ECO:0007669"/>
    <property type="project" value="TreeGrafter"/>
</dbReference>
<keyword evidence="12" id="KW-1185">Reference proteome</keyword>
<keyword evidence="7" id="KW-1278">Translocase</keyword>
<evidence type="ECO:0000256" key="4">
    <source>
        <dbReference type="ARBA" id="ARBA00022475"/>
    </source>
</evidence>
<evidence type="ECO:0000256" key="3">
    <source>
        <dbReference type="ARBA" id="ARBA00022448"/>
    </source>
</evidence>
<evidence type="ECO:0000256" key="6">
    <source>
        <dbReference type="ARBA" id="ARBA00022840"/>
    </source>
</evidence>
<dbReference type="Pfam" id="PF00005">
    <property type="entry name" value="ABC_tran"/>
    <property type="match status" value="2"/>
</dbReference>
<dbReference type="InterPro" id="IPR017871">
    <property type="entry name" value="ABC_transporter-like_CS"/>
</dbReference>
<keyword evidence="4" id="KW-1003">Cell membrane</keyword>
<dbReference type="Proteomes" id="UP000250369">
    <property type="component" value="Unassembled WGS sequence"/>
</dbReference>
<evidence type="ECO:0000256" key="2">
    <source>
        <dbReference type="ARBA" id="ARBA00005417"/>
    </source>
</evidence>
<keyword evidence="8" id="KW-0472">Membrane</keyword>
<evidence type="ECO:0000256" key="8">
    <source>
        <dbReference type="ARBA" id="ARBA00023136"/>
    </source>
</evidence>
<dbReference type="InterPro" id="IPR015856">
    <property type="entry name" value="ABC_transpr_CbiO/EcfA_su"/>
</dbReference>
<dbReference type="InterPro" id="IPR027417">
    <property type="entry name" value="P-loop_NTPase"/>
</dbReference>
<gene>
    <name evidence="11" type="ORF">DQG23_22485</name>
</gene>
<evidence type="ECO:0000259" key="10">
    <source>
        <dbReference type="PROSITE" id="PS50893"/>
    </source>
</evidence>
<dbReference type="AlphaFoldDB" id="A0A329MG97"/>
<feature type="region of interest" description="Disordered" evidence="9">
    <location>
        <begin position="70"/>
        <end position="146"/>
    </location>
</feature>
<proteinExistence type="inferred from homology"/>
<dbReference type="InterPro" id="IPR003593">
    <property type="entry name" value="AAA+_ATPase"/>
</dbReference>
<keyword evidence="6" id="KW-0067">ATP-binding</keyword>
<evidence type="ECO:0000256" key="1">
    <source>
        <dbReference type="ARBA" id="ARBA00004202"/>
    </source>
</evidence>
<dbReference type="PROSITE" id="PS50893">
    <property type="entry name" value="ABC_TRANSPORTER_2"/>
    <property type="match status" value="1"/>
</dbReference>
<accession>A0A329MG97</accession>
<feature type="domain" description="ABC transporter" evidence="10">
    <location>
        <begin position="12"/>
        <end position="314"/>
    </location>
</feature>
<keyword evidence="5" id="KW-0547">Nucleotide-binding</keyword>
<feature type="compositionally biased region" description="Basic and acidic residues" evidence="9">
    <location>
        <begin position="89"/>
        <end position="98"/>
    </location>
</feature>
<feature type="compositionally biased region" description="Basic and acidic residues" evidence="9">
    <location>
        <begin position="119"/>
        <end position="135"/>
    </location>
</feature>
<dbReference type="GO" id="GO:0016887">
    <property type="term" value="F:ATP hydrolysis activity"/>
    <property type="evidence" value="ECO:0007669"/>
    <property type="project" value="InterPro"/>
</dbReference>
<dbReference type="EMBL" id="QMFB01000014">
    <property type="protein sequence ID" value="RAV18925.1"/>
    <property type="molecule type" value="Genomic_DNA"/>
</dbReference>
<dbReference type="Gene3D" id="3.40.50.300">
    <property type="entry name" value="P-loop containing nucleotide triphosphate hydrolases"/>
    <property type="match status" value="1"/>
</dbReference>
<dbReference type="InterPro" id="IPR003439">
    <property type="entry name" value="ABC_transporter-like_ATP-bd"/>
</dbReference>
<sequence length="372" mass="38877">MNVRMCKKNVFVEAVGVHVKAAGTDIPLLTDVRFAVRDGEWVAVIGKSGSGKSTLAKTLAGVIQPDAGYVTRRGRQNGSSAAGTGGEAVKAEGDRDSEIAESAEGVGDAACAGTGGESVKSEEVSGAEKAERAEGARAGSTAGDAENVRIAQDAQHPVQLVMQNPEAQTIGETVFEDVCFGLENRGIAPEDMAVMAEEALAKTGLAGYAGRMTKELSGGQKQLLAIAGALAAGSSVIVFDEATSMLDPASRERILGVVKELHRQGTAVVWITQLLDELAFADRVVVMDGGKAVFDGEPRQFFYDASFPVVDADGDRVEHETCCDRYGFVRPFAVETARLLIGKGFTLPKLPLTPEELAEAVAEASFAEGGVL</sequence>
<organism evidence="11 12">
    <name type="scientific">Paenibacillus contaminans</name>
    <dbReference type="NCBI Taxonomy" id="450362"/>
    <lineage>
        <taxon>Bacteria</taxon>
        <taxon>Bacillati</taxon>
        <taxon>Bacillota</taxon>
        <taxon>Bacilli</taxon>
        <taxon>Bacillales</taxon>
        <taxon>Paenibacillaceae</taxon>
        <taxon>Paenibacillus</taxon>
    </lineage>
</organism>
<dbReference type="InterPro" id="IPR050095">
    <property type="entry name" value="ECF_ABC_transporter_ATP-bd"/>
</dbReference>
<protein>
    <recommendedName>
        <fullName evidence="10">ABC transporter domain-containing protein</fullName>
    </recommendedName>
</protein>
<dbReference type="PANTHER" id="PTHR43553:SF24">
    <property type="entry name" value="ENERGY-COUPLING FACTOR TRANSPORTER ATP-BINDING PROTEIN ECFA1"/>
    <property type="match status" value="1"/>
</dbReference>
<dbReference type="SUPFAM" id="SSF52540">
    <property type="entry name" value="P-loop containing nucleoside triphosphate hydrolases"/>
    <property type="match status" value="1"/>
</dbReference>
<evidence type="ECO:0000313" key="11">
    <source>
        <dbReference type="EMBL" id="RAV18925.1"/>
    </source>
</evidence>
<name>A0A329MG97_9BACL</name>
<dbReference type="CDD" id="cd03225">
    <property type="entry name" value="ABC_cobalt_CbiO_domain1"/>
    <property type="match status" value="1"/>
</dbReference>
<comment type="caution">
    <text evidence="11">The sequence shown here is derived from an EMBL/GenBank/DDBJ whole genome shotgun (WGS) entry which is preliminary data.</text>
</comment>
<comment type="similarity">
    <text evidence="2">Belongs to the ABC transporter superfamily.</text>
</comment>
<evidence type="ECO:0000256" key="7">
    <source>
        <dbReference type="ARBA" id="ARBA00022967"/>
    </source>
</evidence>
<keyword evidence="3" id="KW-0813">Transport</keyword>
<dbReference type="GO" id="GO:0042626">
    <property type="term" value="F:ATPase-coupled transmembrane transporter activity"/>
    <property type="evidence" value="ECO:0007669"/>
    <property type="project" value="TreeGrafter"/>
</dbReference>